<dbReference type="InterPro" id="IPR006311">
    <property type="entry name" value="TAT_signal"/>
</dbReference>
<dbReference type="PANTHER" id="PTHR38477">
    <property type="entry name" value="HYPOTHETICAL EXPORTED PROTEIN"/>
    <property type="match status" value="1"/>
</dbReference>
<protein>
    <submittedName>
        <fullName evidence="1">Murein L,D-transpeptidase catalytic domain family protein</fullName>
    </submittedName>
</protein>
<proteinExistence type="predicted"/>
<dbReference type="PROSITE" id="PS51318">
    <property type="entry name" value="TAT"/>
    <property type="match status" value="1"/>
</dbReference>
<reference evidence="1 2" key="1">
    <citation type="submission" date="2019-01" db="EMBL/GenBank/DDBJ databases">
        <authorList>
            <person name="Chen W.-M."/>
        </authorList>
    </citation>
    <scope>NUCLEOTIDE SEQUENCE [LARGE SCALE GENOMIC DNA]</scope>
    <source>
        <strain evidence="1 2">CCP-7</strain>
    </source>
</reference>
<dbReference type="AlphaFoldDB" id="A0A437LVF3"/>
<comment type="caution">
    <text evidence="1">The sequence shown here is derived from an EMBL/GenBank/DDBJ whole genome shotgun (WGS) entry which is preliminary data.</text>
</comment>
<dbReference type="InterPro" id="IPR032676">
    <property type="entry name" value="YkuD_2"/>
</dbReference>
<dbReference type="PANTHER" id="PTHR38477:SF1">
    <property type="entry name" value="MUREIN L,D-TRANSPEPTIDASE CATALYTIC DOMAIN FAMILY PROTEIN"/>
    <property type="match status" value="1"/>
</dbReference>
<keyword evidence="2" id="KW-1185">Reference proteome</keyword>
<name>A0A437LVF3_9SPHN</name>
<accession>A0A437LVF3</accession>
<dbReference type="OrthoDB" id="9815195at2"/>
<organism evidence="1 2">
    <name type="scientific">Sphingomonas crocodyli</name>
    <dbReference type="NCBI Taxonomy" id="1979270"/>
    <lineage>
        <taxon>Bacteria</taxon>
        <taxon>Pseudomonadati</taxon>
        <taxon>Pseudomonadota</taxon>
        <taxon>Alphaproteobacteria</taxon>
        <taxon>Sphingomonadales</taxon>
        <taxon>Sphingomonadaceae</taxon>
        <taxon>Sphingomonas</taxon>
    </lineage>
</organism>
<evidence type="ECO:0000313" key="1">
    <source>
        <dbReference type="EMBL" id="RVT89348.1"/>
    </source>
</evidence>
<gene>
    <name evidence="1" type="ORF">EOD43_21485</name>
</gene>
<sequence length="215" mass="22810">MTDLIDTPVSRRGLLSAGMSAGLVGGMAMMGTGEAVAGIIGRPTLRPEVRTRALAAMSRHIGKIKCRDVIGICDFDEASSTPRFHLLDVTSGKLESLLVAHGRGSDPAHTGWLKQFSNAPGSAASSQGAFVTAEEYSGNHGRSRRIDGLDPTNSNARARAVVIHGAWYAEKQMIAQHGKLGRSEGCFAFGASDLSYVMQRLGPGRLIYADKVDRA</sequence>
<evidence type="ECO:0000313" key="2">
    <source>
        <dbReference type="Proteomes" id="UP000282971"/>
    </source>
</evidence>
<dbReference type="Pfam" id="PF13645">
    <property type="entry name" value="YkuD_2"/>
    <property type="match status" value="1"/>
</dbReference>
<dbReference type="Proteomes" id="UP000282971">
    <property type="component" value="Unassembled WGS sequence"/>
</dbReference>
<dbReference type="EMBL" id="SACN01000005">
    <property type="protein sequence ID" value="RVT89348.1"/>
    <property type="molecule type" value="Genomic_DNA"/>
</dbReference>